<evidence type="ECO:0000256" key="3">
    <source>
        <dbReference type="PIRSR" id="PIRSR600101-2"/>
    </source>
</evidence>
<feature type="binding site" evidence="3">
    <location>
        <position position="425"/>
    </location>
    <ligand>
        <name>L-glutamate</name>
        <dbReference type="ChEBI" id="CHEBI:29985"/>
    </ligand>
</feature>
<dbReference type="GO" id="GO:0103068">
    <property type="term" value="F:leukotriene C4 gamma-glutamyl transferase activity"/>
    <property type="evidence" value="ECO:0007669"/>
    <property type="project" value="UniProtKB-EC"/>
</dbReference>
<keyword evidence="4" id="KW-0808">Transferase</keyword>
<dbReference type="PRINTS" id="PR01210">
    <property type="entry name" value="GGTRANSPTASE"/>
</dbReference>
<dbReference type="FunFam" id="1.10.246.130:FF:000001">
    <property type="entry name" value="Gamma-glutamyltransferase 5 isoform 1"/>
    <property type="match status" value="1"/>
</dbReference>
<dbReference type="EMBL" id="JABFDY010000017">
    <property type="protein sequence ID" value="KAF7694810.1"/>
    <property type="molecule type" value="Genomic_DNA"/>
</dbReference>
<organism evidence="5 6">
    <name type="scientific">Silurus meridionalis</name>
    <name type="common">Southern catfish</name>
    <name type="synonym">Silurus soldatovi meridionalis</name>
    <dbReference type="NCBI Taxonomy" id="175797"/>
    <lineage>
        <taxon>Eukaryota</taxon>
        <taxon>Metazoa</taxon>
        <taxon>Chordata</taxon>
        <taxon>Craniata</taxon>
        <taxon>Vertebrata</taxon>
        <taxon>Euteleostomi</taxon>
        <taxon>Actinopterygii</taxon>
        <taxon>Neopterygii</taxon>
        <taxon>Teleostei</taxon>
        <taxon>Ostariophysi</taxon>
        <taxon>Siluriformes</taxon>
        <taxon>Siluridae</taxon>
        <taxon>Silurus</taxon>
    </lineage>
</organism>
<reference evidence="5" key="1">
    <citation type="submission" date="2020-08" db="EMBL/GenBank/DDBJ databases">
        <title>Chromosome-level assembly of Southern catfish (Silurus meridionalis) provides insights into visual adaptation to the nocturnal and benthic lifestyles.</title>
        <authorList>
            <person name="Zhang Y."/>
            <person name="Wang D."/>
            <person name="Peng Z."/>
        </authorList>
    </citation>
    <scope>NUCLEOTIDE SEQUENCE</scope>
    <source>
        <strain evidence="5">SWU-2019-XX</strain>
        <tissue evidence="5">Muscle</tissue>
    </source>
</reference>
<keyword evidence="4" id="KW-0012">Acyltransferase</keyword>
<sequence length="559" mass="61299">MPRRRKERLRAGVCFAVIFIVLILILILICTVKFPEKDECQKGMFRKAAVAADSQTCSNIGRDILRSGGSAVDGAIAALICTSVINPQSMGLGGGVIFTIREKNGKVKIINARETAPKLVHADLLSMCSNVTDSPGVHWVGVPGELRGYERAHRLYGRLPWKHLFEPTISLTRDGVRISAMLSRYLLILQNKHTPLSALFKRPNGELLKEGDMVKFEKLTETLQKVADGGAQEFYIGEVAQTLIRDIQAAGGTLTMDDLKSYKVTESDAWSVSLDKYRMFFPPPPAGGAILSFILNVMEEYEMDPTSLHVGEKVLTYQRYVEACKFANGLKHLIKDPKFSSDKEAQALIKVDFANRVKAMISSDITHDTQYYNVTPVADTQGTTHISVLDEDGTAVSVTSTINHIFGSGVLSPNTGVILNNELADFCGRTKHIHPGEQPPSSMAPVVLYASTEKHILVIGASGGSMITTGMAMALMNYLWLGKTLKESIASPVVYVDGNNTLGFENKFDKDVIHALQRIGHTIKTPKYFYNTVNAVSKHEDECVNAISDKRKMGGPAGY</sequence>
<dbReference type="InterPro" id="IPR043137">
    <property type="entry name" value="GGT_ssub_C"/>
</dbReference>
<comment type="subcellular location">
    <subcellularLocation>
        <location evidence="4">Membrane</location>
        <topology evidence="4">Single-pass type II membrane protein</topology>
    </subcellularLocation>
</comment>
<dbReference type="SUPFAM" id="SSF56235">
    <property type="entry name" value="N-terminal nucleophile aminohydrolases (Ntn hydrolases)"/>
    <property type="match status" value="1"/>
</dbReference>
<evidence type="ECO:0000256" key="2">
    <source>
        <dbReference type="PIRSR" id="PIRSR600101-1"/>
    </source>
</evidence>
<comment type="pathway">
    <text evidence="4">Sulfur metabolism; glutathione metabolism.</text>
</comment>
<protein>
    <recommendedName>
        <fullName evidence="4">Glutathione hydrolase</fullName>
        <ecNumber evidence="4">2.3.2.2</ecNumber>
        <ecNumber evidence="4">3.4.19.13</ecNumber>
    </recommendedName>
    <alternativeName>
        <fullName evidence="4">Gamma-glutamyltransferase</fullName>
    </alternativeName>
    <alternativeName>
        <fullName evidence="4">Gamma-glutamyltranspeptidase</fullName>
    </alternativeName>
</protein>
<comment type="catalytic activity">
    <reaction evidence="4">
        <text>glutathione + H2O = L-cysteinylglycine + L-glutamate</text>
        <dbReference type="Rhea" id="RHEA:28807"/>
        <dbReference type="ChEBI" id="CHEBI:15377"/>
        <dbReference type="ChEBI" id="CHEBI:29985"/>
        <dbReference type="ChEBI" id="CHEBI:57925"/>
        <dbReference type="ChEBI" id="CHEBI:61694"/>
        <dbReference type="EC" id="3.4.19.13"/>
    </reaction>
</comment>
<dbReference type="EC" id="3.4.19.13" evidence="4"/>
<dbReference type="PANTHER" id="PTHR11686:SF19">
    <property type="entry name" value="GLUTATHIONE HYDROLASE 5 PROENZYME"/>
    <property type="match status" value="1"/>
</dbReference>
<keyword evidence="4" id="KW-0378">Hydrolase</keyword>
<comment type="caution">
    <text evidence="5">The sequence shown here is derived from an EMBL/GenBank/DDBJ whole genome shotgun (WGS) entry which is preliminary data.</text>
</comment>
<feature type="binding site" evidence="3">
    <location>
        <begin position="441"/>
        <end position="442"/>
    </location>
    <ligand>
        <name>L-glutamate</name>
        <dbReference type="ChEBI" id="CHEBI:29985"/>
    </ligand>
</feature>
<feature type="binding site" evidence="3">
    <location>
        <begin position="401"/>
        <end position="403"/>
    </location>
    <ligand>
        <name>L-glutamate</name>
        <dbReference type="ChEBI" id="CHEBI:29985"/>
    </ligand>
</feature>
<keyword evidence="4" id="KW-0472">Membrane</keyword>
<comment type="catalytic activity">
    <reaction evidence="4">
        <text>an S-substituted glutathione + H2O = an S-substituted L-cysteinylglycine + L-glutamate</text>
        <dbReference type="Rhea" id="RHEA:59468"/>
        <dbReference type="ChEBI" id="CHEBI:15377"/>
        <dbReference type="ChEBI" id="CHEBI:29985"/>
        <dbReference type="ChEBI" id="CHEBI:90779"/>
        <dbReference type="ChEBI" id="CHEBI:143103"/>
        <dbReference type="EC" id="3.4.19.13"/>
    </reaction>
</comment>
<dbReference type="GO" id="GO:0005886">
    <property type="term" value="C:plasma membrane"/>
    <property type="evidence" value="ECO:0007669"/>
    <property type="project" value="TreeGrafter"/>
</dbReference>
<accession>A0A8T0ARP7</accession>
<evidence type="ECO:0000313" key="5">
    <source>
        <dbReference type="EMBL" id="KAF7694810.1"/>
    </source>
</evidence>
<feature type="active site" description="Nucleophile" evidence="2">
    <location>
        <position position="383"/>
    </location>
</feature>
<keyword evidence="4" id="KW-1133">Transmembrane helix</keyword>
<dbReference type="Proteomes" id="UP000606274">
    <property type="component" value="Unassembled WGS sequence"/>
</dbReference>
<gene>
    <name evidence="5" type="ORF">HF521_006533</name>
</gene>
<proteinExistence type="inferred from homology"/>
<dbReference type="GO" id="GO:0036374">
    <property type="term" value="F:glutathione hydrolase activity"/>
    <property type="evidence" value="ECO:0007669"/>
    <property type="project" value="UniProtKB-UniRule"/>
</dbReference>
<evidence type="ECO:0000256" key="1">
    <source>
        <dbReference type="ARBA" id="ARBA00009381"/>
    </source>
</evidence>
<dbReference type="FunFam" id="3.60.20.40:FF:000011">
    <property type="entry name" value="Gamma-glutamyltransferase 5a"/>
    <property type="match status" value="1"/>
</dbReference>
<dbReference type="GO" id="GO:0002951">
    <property type="term" value="F:leukotriene-C(4) hydrolase"/>
    <property type="evidence" value="ECO:0007669"/>
    <property type="project" value="TreeGrafter"/>
</dbReference>
<dbReference type="EC" id="2.3.2.2" evidence="4"/>
<dbReference type="Gene3D" id="1.10.246.130">
    <property type="match status" value="1"/>
</dbReference>
<comment type="catalytic activity">
    <reaction evidence="4">
        <text>an N-terminal (5-L-glutamyl)-[peptide] + an alpha-amino acid = 5-L-glutamyl amino acid + an N-terminal L-alpha-aminoacyl-[peptide]</text>
        <dbReference type="Rhea" id="RHEA:23904"/>
        <dbReference type="Rhea" id="RHEA-COMP:9780"/>
        <dbReference type="Rhea" id="RHEA-COMP:9795"/>
        <dbReference type="ChEBI" id="CHEBI:77644"/>
        <dbReference type="ChEBI" id="CHEBI:78597"/>
        <dbReference type="ChEBI" id="CHEBI:78599"/>
        <dbReference type="ChEBI" id="CHEBI:78608"/>
        <dbReference type="EC" id="2.3.2.2"/>
    </reaction>
</comment>
<dbReference type="GO" id="GO:1901750">
    <property type="term" value="P:leukotriene D4 biosynthetic process"/>
    <property type="evidence" value="ECO:0007669"/>
    <property type="project" value="TreeGrafter"/>
</dbReference>
<feature type="transmembrane region" description="Helical" evidence="4">
    <location>
        <begin position="12"/>
        <end position="34"/>
    </location>
</feature>
<keyword evidence="4" id="KW-0812">Transmembrane</keyword>
<name>A0A8T0ARP7_SILME</name>
<dbReference type="PANTHER" id="PTHR11686">
    <property type="entry name" value="GAMMA GLUTAMYL TRANSPEPTIDASE"/>
    <property type="match status" value="1"/>
</dbReference>
<dbReference type="AlphaFoldDB" id="A0A8T0ARP7"/>
<keyword evidence="6" id="KW-1185">Reference proteome</keyword>
<dbReference type="InterPro" id="IPR000101">
    <property type="entry name" value="GGT_peptidase"/>
</dbReference>
<feature type="binding site" evidence="3">
    <location>
        <position position="464"/>
    </location>
    <ligand>
        <name>L-glutamate</name>
        <dbReference type="ChEBI" id="CHEBI:29985"/>
    </ligand>
</feature>
<comment type="similarity">
    <text evidence="1">Belongs to the gamma-glutamyltransferase family.</text>
</comment>
<dbReference type="InterPro" id="IPR029055">
    <property type="entry name" value="Ntn_hydrolases_N"/>
</dbReference>
<feature type="binding site" evidence="3">
    <location>
        <position position="113"/>
    </location>
    <ligand>
        <name>L-glutamate</name>
        <dbReference type="ChEBI" id="CHEBI:29985"/>
    </ligand>
</feature>
<dbReference type="Pfam" id="PF01019">
    <property type="entry name" value="G_glu_transpept"/>
    <property type="match status" value="1"/>
</dbReference>
<dbReference type="Gene3D" id="3.60.20.40">
    <property type="match status" value="1"/>
</dbReference>
<dbReference type="GO" id="GO:0006954">
    <property type="term" value="P:inflammatory response"/>
    <property type="evidence" value="ECO:0007669"/>
    <property type="project" value="TreeGrafter"/>
</dbReference>
<evidence type="ECO:0000256" key="4">
    <source>
        <dbReference type="RuleBase" id="RU368068"/>
    </source>
</evidence>
<comment type="function">
    <text evidence="4">Cleaves the gamma-glutamyl peptide bond of glutathione and glutathione conjugates.</text>
</comment>
<dbReference type="GO" id="GO:0006751">
    <property type="term" value="P:glutathione catabolic process"/>
    <property type="evidence" value="ECO:0007669"/>
    <property type="project" value="UniProtKB-UniRule"/>
</dbReference>
<dbReference type="InterPro" id="IPR043138">
    <property type="entry name" value="GGT_lsub"/>
</dbReference>
<evidence type="ECO:0000313" key="6">
    <source>
        <dbReference type="Proteomes" id="UP000606274"/>
    </source>
</evidence>